<feature type="region of interest" description="Disordered" evidence="1">
    <location>
        <begin position="61"/>
        <end position="82"/>
    </location>
</feature>
<dbReference type="SMART" id="SM00635">
    <property type="entry name" value="BID_2"/>
    <property type="match status" value="2"/>
</dbReference>
<protein>
    <submittedName>
        <fullName evidence="4">Ig-like domain (Group 2)</fullName>
    </submittedName>
</protein>
<evidence type="ECO:0000259" key="3">
    <source>
        <dbReference type="SMART" id="SM00635"/>
    </source>
</evidence>
<sequence length="509" mass="50838">MKGMRLVLALLALSLGGCGDGSVQSPDFTSGLVGLKIDPASVPQATVALGDSVQFRALGTFSLPPGTSPSTNDTEERPVDAEWSVSPTTRATITGTGLASTLSQGNVLVSATVSGATAQAEFTIGAPVLRDIVIQPSSANIPLGGSQTFTALGIYSNSSSPQPLDVPATWTSGNTSVVTVTPATGTSTSATAIAQGSTTVTATVVSNGQTLTEVVPVTVVNAALTGILSVEPPTAAVVAGASTVFTAVGSFSDGSTATLPDSSINWTVTDDLDTGDVATLTNGADETPGVTATGNVAGVATVTATLKDSVASSTTNRSASAELTVSGTLCTQNLRASQGATVGTDISGLCIGCLVDDEVNIIDNDDTNFAGVLVPVGLLGAGVSVTATAADSVTFEPGKRAGFIIGRPGSELLSLEALSALDVTTLLDGQVVESSSALIPLRLTLLGQVIIGTQGAILSIPTTQPYDAVRLSFSSGLASALTRTNVFNACAVVEEEPAAMRSQTLMRAN</sequence>
<dbReference type="InterPro" id="IPR008964">
    <property type="entry name" value="Invasin/intimin_cell_adhesion"/>
</dbReference>
<evidence type="ECO:0000256" key="1">
    <source>
        <dbReference type="SAM" id="MobiDB-lite"/>
    </source>
</evidence>
<proteinExistence type="predicted"/>
<name>A0A1M5K1K4_9GAMM</name>
<accession>A0A1M5K1K4</accession>
<dbReference type="SUPFAM" id="SSF49373">
    <property type="entry name" value="Invasin/intimin cell-adhesion fragments"/>
    <property type="match status" value="1"/>
</dbReference>
<dbReference type="InterPro" id="IPR003343">
    <property type="entry name" value="Big_2"/>
</dbReference>
<dbReference type="AlphaFoldDB" id="A0A1M5K1K4"/>
<keyword evidence="5" id="KW-1185">Reference proteome</keyword>
<evidence type="ECO:0000313" key="5">
    <source>
        <dbReference type="Proteomes" id="UP000199758"/>
    </source>
</evidence>
<keyword evidence="2" id="KW-0732">Signal</keyword>
<dbReference type="STRING" id="490188.SAMN04488068_0318"/>
<feature type="chain" id="PRO_5012567527" evidence="2">
    <location>
        <begin position="20"/>
        <end position="509"/>
    </location>
</feature>
<feature type="signal peptide" evidence="2">
    <location>
        <begin position="1"/>
        <end position="19"/>
    </location>
</feature>
<gene>
    <name evidence="4" type="ORF">SAMN04488068_0318</name>
</gene>
<dbReference type="Proteomes" id="UP000199758">
    <property type="component" value="Unassembled WGS sequence"/>
</dbReference>
<dbReference type="RefSeq" id="WP_175550077.1">
    <property type="nucleotide sequence ID" value="NZ_FQWZ01000001.1"/>
</dbReference>
<evidence type="ECO:0000313" key="4">
    <source>
        <dbReference type="EMBL" id="SHG46668.1"/>
    </source>
</evidence>
<reference evidence="4 5" key="1">
    <citation type="submission" date="2016-11" db="EMBL/GenBank/DDBJ databases">
        <authorList>
            <person name="Jaros S."/>
            <person name="Januszkiewicz K."/>
            <person name="Wedrychowicz H."/>
        </authorList>
    </citation>
    <scope>NUCLEOTIDE SEQUENCE [LARGE SCALE GENOMIC DNA]</scope>
    <source>
        <strain evidence="4 5">CGMCC 1.7049</strain>
    </source>
</reference>
<evidence type="ECO:0000256" key="2">
    <source>
        <dbReference type="SAM" id="SignalP"/>
    </source>
</evidence>
<dbReference type="PROSITE" id="PS51257">
    <property type="entry name" value="PROKAR_LIPOPROTEIN"/>
    <property type="match status" value="1"/>
</dbReference>
<dbReference type="Pfam" id="PF02368">
    <property type="entry name" value="Big_2"/>
    <property type="match status" value="1"/>
</dbReference>
<feature type="domain" description="BIG2" evidence="3">
    <location>
        <begin position="128"/>
        <end position="213"/>
    </location>
</feature>
<dbReference type="Gene3D" id="2.60.40.1080">
    <property type="match status" value="3"/>
</dbReference>
<feature type="domain" description="BIG2" evidence="3">
    <location>
        <begin position="31"/>
        <end position="123"/>
    </location>
</feature>
<organism evidence="4 5">
    <name type="scientific">Hydrocarboniphaga daqingensis</name>
    <dbReference type="NCBI Taxonomy" id="490188"/>
    <lineage>
        <taxon>Bacteria</taxon>
        <taxon>Pseudomonadati</taxon>
        <taxon>Pseudomonadota</taxon>
        <taxon>Gammaproteobacteria</taxon>
        <taxon>Nevskiales</taxon>
        <taxon>Nevskiaceae</taxon>
        <taxon>Hydrocarboniphaga</taxon>
    </lineage>
</organism>
<dbReference type="EMBL" id="FQWZ01000001">
    <property type="protein sequence ID" value="SHG46668.1"/>
    <property type="molecule type" value="Genomic_DNA"/>
</dbReference>